<accession>A0A914DY55</accession>
<dbReference type="WBParaSite" id="ACRNAN_scaffold442.g17078.t1">
    <property type="protein sequence ID" value="ACRNAN_scaffold442.g17078.t1"/>
    <property type="gene ID" value="ACRNAN_scaffold442.g17078"/>
</dbReference>
<dbReference type="Proteomes" id="UP000887540">
    <property type="component" value="Unplaced"/>
</dbReference>
<protein>
    <submittedName>
        <fullName evidence="2">Uncharacterized protein</fullName>
    </submittedName>
</protein>
<reference evidence="2" key="1">
    <citation type="submission" date="2022-11" db="UniProtKB">
        <authorList>
            <consortium name="WormBaseParasite"/>
        </authorList>
    </citation>
    <scope>IDENTIFICATION</scope>
</reference>
<sequence length="72" mass="7764">MLLLIQDQARTAIYAPSQGLKKTAIVQLNLTIAMLQPSSTTAIFQPKGVGSTESVYFGQVADTTTSVYFIPK</sequence>
<evidence type="ECO:0000313" key="2">
    <source>
        <dbReference type="WBParaSite" id="ACRNAN_scaffold442.g17078.t1"/>
    </source>
</evidence>
<keyword evidence="1" id="KW-1185">Reference proteome</keyword>
<name>A0A914DY55_9BILA</name>
<organism evidence="1 2">
    <name type="scientific">Acrobeloides nanus</name>
    <dbReference type="NCBI Taxonomy" id="290746"/>
    <lineage>
        <taxon>Eukaryota</taxon>
        <taxon>Metazoa</taxon>
        <taxon>Ecdysozoa</taxon>
        <taxon>Nematoda</taxon>
        <taxon>Chromadorea</taxon>
        <taxon>Rhabditida</taxon>
        <taxon>Tylenchina</taxon>
        <taxon>Cephalobomorpha</taxon>
        <taxon>Cephaloboidea</taxon>
        <taxon>Cephalobidae</taxon>
        <taxon>Acrobeloides</taxon>
    </lineage>
</organism>
<proteinExistence type="predicted"/>
<dbReference type="AlphaFoldDB" id="A0A914DY55"/>
<evidence type="ECO:0000313" key="1">
    <source>
        <dbReference type="Proteomes" id="UP000887540"/>
    </source>
</evidence>